<evidence type="ECO:0000256" key="6">
    <source>
        <dbReference type="ARBA" id="ARBA00023004"/>
    </source>
</evidence>
<dbReference type="Proteomes" id="UP000600865">
    <property type="component" value="Unassembled WGS sequence"/>
</dbReference>
<dbReference type="Gene3D" id="1.10.760.10">
    <property type="entry name" value="Cytochrome c-like domain"/>
    <property type="match status" value="2"/>
</dbReference>
<dbReference type="SMART" id="SM00736">
    <property type="entry name" value="CADG"/>
    <property type="match status" value="1"/>
</dbReference>
<keyword evidence="5" id="KW-0560">Oxidoreductase</keyword>
<dbReference type="Pfam" id="PF05345">
    <property type="entry name" value="He_PIG"/>
    <property type="match status" value="1"/>
</dbReference>
<evidence type="ECO:0000256" key="5">
    <source>
        <dbReference type="ARBA" id="ARBA00023002"/>
    </source>
</evidence>
<dbReference type="GO" id="GO:0016020">
    <property type="term" value="C:membrane"/>
    <property type="evidence" value="ECO:0007669"/>
    <property type="project" value="InterPro"/>
</dbReference>
<accession>A0A918KDK5</accession>
<dbReference type="Gene3D" id="2.60.40.10">
    <property type="entry name" value="Immunoglobulins"/>
    <property type="match status" value="1"/>
</dbReference>
<comment type="caution">
    <text evidence="10">The sequence shown here is derived from an EMBL/GenBank/DDBJ whole genome shotgun (WGS) entry which is preliminary data.</text>
</comment>
<evidence type="ECO:0000256" key="8">
    <source>
        <dbReference type="SAM" id="MobiDB-lite"/>
    </source>
</evidence>
<keyword evidence="2 7" id="KW-0349">Heme</keyword>
<dbReference type="SUPFAM" id="SSF49313">
    <property type="entry name" value="Cadherin-like"/>
    <property type="match status" value="1"/>
</dbReference>
<comment type="subcellular location">
    <subcellularLocation>
        <location evidence="1">Cell envelope</location>
    </subcellularLocation>
</comment>
<evidence type="ECO:0000256" key="1">
    <source>
        <dbReference type="ARBA" id="ARBA00004196"/>
    </source>
</evidence>
<gene>
    <name evidence="10" type="ORF">GCM10011309_04080</name>
</gene>
<dbReference type="InterPro" id="IPR009056">
    <property type="entry name" value="Cyt_c-like_dom"/>
</dbReference>
<evidence type="ECO:0000259" key="9">
    <source>
        <dbReference type="PROSITE" id="PS51007"/>
    </source>
</evidence>
<evidence type="ECO:0000256" key="4">
    <source>
        <dbReference type="ARBA" id="ARBA00022729"/>
    </source>
</evidence>
<dbReference type="Pfam" id="PF03150">
    <property type="entry name" value="CCP_MauG"/>
    <property type="match status" value="1"/>
</dbReference>
<sequence>MPILASANTDQTGTIGVTFEYDATQGNASFTDDDSDPLTYTVSYDPAAQGLTDAAGLISGTPSSEGTITVTITASDGKGGSATDSFDIVIAPAGTDQNAVIAKFAGRIDLDNLENYQGQTIPDYITKLNTNGNPISDAGATLGRVLFYDTALSFDDSISCSSCHTQSIGFTDSDVVSTGVDGGLTRRHSMRLVNTQFAQETNFFWDERAGSHEEQETQPLTDPNEHGFSGENGRPDFDALVEKLEALEYYQELFTFVYGDAEVTEERLQLALAQFTKSIWSFDSKFDEGRAQRNNNAADFPNFTADENAGKTLFLTAPNQGGAGCQACHRAPEFDIRRGSLQNGVVGVAGAPDELEFENTRSPSLRDVAAPDGTPNGPFMHDGSLQTLLDVVNHYDQIEVPTTDPELRQRFLDTIDPLLAPNDNPQNLNLSDLQKAQLVAFLNTLSGSNVYTDAKWSDPF</sequence>
<evidence type="ECO:0000313" key="10">
    <source>
        <dbReference type="EMBL" id="GGX58087.1"/>
    </source>
</evidence>
<evidence type="ECO:0000256" key="3">
    <source>
        <dbReference type="ARBA" id="ARBA00022723"/>
    </source>
</evidence>
<dbReference type="InterPro" id="IPR004852">
    <property type="entry name" value="Di-haem_cyt_c_peroxidsae"/>
</dbReference>
<dbReference type="GO" id="GO:0030313">
    <property type="term" value="C:cell envelope"/>
    <property type="evidence" value="ECO:0007669"/>
    <property type="project" value="UniProtKB-SubCell"/>
</dbReference>
<dbReference type="InterPro" id="IPR051395">
    <property type="entry name" value="Cytochrome_c_Peroxidase/MauG"/>
</dbReference>
<feature type="domain" description="Cytochrome c" evidence="9">
    <location>
        <begin position="305"/>
        <end position="446"/>
    </location>
</feature>
<keyword evidence="4" id="KW-0732">Signal</keyword>
<name>A0A918KDK5_9PROT</name>
<dbReference type="PROSITE" id="PS51007">
    <property type="entry name" value="CYTC"/>
    <property type="match status" value="2"/>
</dbReference>
<keyword evidence="11" id="KW-1185">Reference proteome</keyword>
<dbReference type="InterPro" id="IPR036909">
    <property type="entry name" value="Cyt_c-like_dom_sf"/>
</dbReference>
<dbReference type="AlphaFoldDB" id="A0A918KDK5"/>
<dbReference type="GO" id="GO:0009055">
    <property type="term" value="F:electron transfer activity"/>
    <property type="evidence" value="ECO:0007669"/>
    <property type="project" value="InterPro"/>
</dbReference>
<dbReference type="PANTHER" id="PTHR30600:SF10">
    <property type="entry name" value="BLL6722 PROTEIN"/>
    <property type="match status" value="1"/>
</dbReference>
<evidence type="ECO:0000313" key="11">
    <source>
        <dbReference type="Proteomes" id="UP000600865"/>
    </source>
</evidence>
<feature type="region of interest" description="Disordered" evidence="8">
    <location>
        <begin position="210"/>
        <end position="234"/>
    </location>
</feature>
<dbReference type="InterPro" id="IPR013783">
    <property type="entry name" value="Ig-like_fold"/>
</dbReference>
<reference evidence="10 11" key="1">
    <citation type="journal article" date="2014" name="Int. J. Syst. Evol. Microbiol.">
        <title>Complete genome sequence of Corynebacterium casei LMG S-19264T (=DSM 44701T), isolated from a smear-ripened cheese.</title>
        <authorList>
            <consortium name="US DOE Joint Genome Institute (JGI-PGF)"/>
            <person name="Walter F."/>
            <person name="Albersmeier A."/>
            <person name="Kalinowski J."/>
            <person name="Ruckert C."/>
        </authorList>
    </citation>
    <scope>NUCLEOTIDE SEQUENCE [LARGE SCALE GENOMIC DNA]</scope>
    <source>
        <strain evidence="10 11">KCTC 23968</strain>
    </source>
</reference>
<dbReference type="GO" id="GO:0020037">
    <property type="term" value="F:heme binding"/>
    <property type="evidence" value="ECO:0007669"/>
    <property type="project" value="InterPro"/>
</dbReference>
<feature type="domain" description="Cytochrome c" evidence="9">
    <location>
        <begin position="138"/>
        <end position="248"/>
    </location>
</feature>
<dbReference type="PANTHER" id="PTHR30600">
    <property type="entry name" value="CYTOCHROME C PEROXIDASE-RELATED"/>
    <property type="match status" value="1"/>
</dbReference>
<dbReference type="SUPFAM" id="SSF46626">
    <property type="entry name" value="Cytochrome c"/>
    <property type="match status" value="2"/>
</dbReference>
<keyword evidence="6 7" id="KW-0408">Iron</keyword>
<dbReference type="EMBL" id="BMYV01000001">
    <property type="protein sequence ID" value="GGX58087.1"/>
    <property type="molecule type" value="Genomic_DNA"/>
</dbReference>
<dbReference type="InterPro" id="IPR006644">
    <property type="entry name" value="Cadg"/>
</dbReference>
<dbReference type="InterPro" id="IPR015919">
    <property type="entry name" value="Cadherin-like_sf"/>
</dbReference>
<keyword evidence="3 7" id="KW-0479">Metal-binding</keyword>
<evidence type="ECO:0000256" key="7">
    <source>
        <dbReference type="PROSITE-ProRule" id="PRU00433"/>
    </source>
</evidence>
<protein>
    <recommendedName>
        <fullName evidence="9">Cytochrome c domain-containing protein</fullName>
    </recommendedName>
</protein>
<proteinExistence type="predicted"/>
<evidence type="ECO:0000256" key="2">
    <source>
        <dbReference type="ARBA" id="ARBA00022617"/>
    </source>
</evidence>
<dbReference type="GO" id="GO:0005509">
    <property type="term" value="F:calcium ion binding"/>
    <property type="evidence" value="ECO:0007669"/>
    <property type="project" value="InterPro"/>
</dbReference>
<organism evidence="10 11">
    <name type="scientific">Litorimonas cladophorae</name>
    <dbReference type="NCBI Taxonomy" id="1220491"/>
    <lineage>
        <taxon>Bacteria</taxon>
        <taxon>Pseudomonadati</taxon>
        <taxon>Pseudomonadota</taxon>
        <taxon>Alphaproteobacteria</taxon>
        <taxon>Maricaulales</taxon>
        <taxon>Robiginitomaculaceae</taxon>
    </lineage>
</organism>
<dbReference type="GO" id="GO:0004130">
    <property type="term" value="F:cytochrome-c peroxidase activity"/>
    <property type="evidence" value="ECO:0007669"/>
    <property type="project" value="TreeGrafter"/>
</dbReference>